<dbReference type="AlphaFoldDB" id="A0A670KM16"/>
<keyword evidence="2" id="KW-1185">Reference proteome</keyword>
<proteinExistence type="predicted"/>
<reference evidence="1" key="2">
    <citation type="submission" date="2025-09" db="UniProtKB">
        <authorList>
            <consortium name="Ensembl"/>
        </authorList>
    </citation>
    <scope>IDENTIFICATION</scope>
</reference>
<name>A0A670KM16_PODMU</name>
<dbReference type="OMA" id="CEICPSW"/>
<sequence>DGASAHARVKMAHQLTSTCFSINRMVSSDVELLAFLVWLIASARTLRSDSFALFVSCFPTVTRFSLCSRVTLVKQPSASGFRFIPLSRIALIAAAGCPRTSGKLLMLTRMSCGDFREICPSWLKGNFPSLVATVIDLPGEVRMLRFLLKSSCRVLTTERIFSFTSSKPMISSTREVLMFTRAPPFPLAGEAQARLFIYSEKWFSNFFPLGHTFRTKVCLQHTELENKKKQFLAVLEL</sequence>
<protein>
    <submittedName>
        <fullName evidence="1">Uncharacterized protein</fullName>
    </submittedName>
</protein>
<evidence type="ECO:0000313" key="1">
    <source>
        <dbReference type="Ensembl" id="ENSPMRP00000035797.1"/>
    </source>
</evidence>
<evidence type="ECO:0000313" key="2">
    <source>
        <dbReference type="Proteomes" id="UP000472272"/>
    </source>
</evidence>
<dbReference type="Ensembl" id="ENSPMRT00000037942.1">
    <property type="protein sequence ID" value="ENSPMRP00000035797.1"/>
    <property type="gene ID" value="ENSPMRG00000023128.1"/>
</dbReference>
<reference evidence="1" key="1">
    <citation type="submission" date="2025-08" db="UniProtKB">
        <authorList>
            <consortium name="Ensembl"/>
        </authorList>
    </citation>
    <scope>IDENTIFICATION</scope>
</reference>
<dbReference type="GeneTree" id="ENSGT00910000145076"/>
<accession>A0A670KM16</accession>
<dbReference type="Proteomes" id="UP000472272">
    <property type="component" value="Unplaced"/>
</dbReference>
<organism evidence="1 2">
    <name type="scientific">Podarcis muralis</name>
    <name type="common">Wall lizard</name>
    <name type="synonym">Lacerta muralis</name>
    <dbReference type="NCBI Taxonomy" id="64176"/>
    <lineage>
        <taxon>Eukaryota</taxon>
        <taxon>Metazoa</taxon>
        <taxon>Chordata</taxon>
        <taxon>Craniata</taxon>
        <taxon>Vertebrata</taxon>
        <taxon>Euteleostomi</taxon>
        <taxon>Lepidosauria</taxon>
        <taxon>Squamata</taxon>
        <taxon>Bifurcata</taxon>
        <taxon>Unidentata</taxon>
        <taxon>Episquamata</taxon>
        <taxon>Laterata</taxon>
        <taxon>Lacertibaenia</taxon>
        <taxon>Lacertidae</taxon>
        <taxon>Podarcis</taxon>
    </lineage>
</organism>